<keyword evidence="1" id="KW-0732">Signal</keyword>
<feature type="signal peptide" evidence="1">
    <location>
        <begin position="1"/>
        <end position="19"/>
    </location>
</feature>
<reference evidence="2" key="2">
    <citation type="journal article" date="2015" name="Fish Shellfish Immunol.">
        <title>Early steps in the European eel (Anguilla anguilla)-Vibrio vulnificus interaction in the gills: Role of the RtxA13 toxin.</title>
        <authorList>
            <person name="Callol A."/>
            <person name="Pajuelo D."/>
            <person name="Ebbesson L."/>
            <person name="Teles M."/>
            <person name="MacKenzie S."/>
            <person name="Amaro C."/>
        </authorList>
    </citation>
    <scope>NUCLEOTIDE SEQUENCE</scope>
</reference>
<dbReference type="AlphaFoldDB" id="A0A0E9WD35"/>
<feature type="chain" id="PRO_5002434505" evidence="1">
    <location>
        <begin position="20"/>
        <end position="121"/>
    </location>
</feature>
<dbReference type="EMBL" id="GBXM01021092">
    <property type="protein sequence ID" value="JAH87485.1"/>
    <property type="molecule type" value="Transcribed_RNA"/>
</dbReference>
<evidence type="ECO:0000313" key="2">
    <source>
        <dbReference type="EMBL" id="JAH87485.1"/>
    </source>
</evidence>
<organism evidence="2">
    <name type="scientific">Anguilla anguilla</name>
    <name type="common">European freshwater eel</name>
    <name type="synonym">Muraena anguilla</name>
    <dbReference type="NCBI Taxonomy" id="7936"/>
    <lineage>
        <taxon>Eukaryota</taxon>
        <taxon>Metazoa</taxon>
        <taxon>Chordata</taxon>
        <taxon>Craniata</taxon>
        <taxon>Vertebrata</taxon>
        <taxon>Euteleostomi</taxon>
        <taxon>Actinopterygii</taxon>
        <taxon>Neopterygii</taxon>
        <taxon>Teleostei</taxon>
        <taxon>Anguilliformes</taxon>
        <taxon>Anguillidae</taxon>
        <taxon>Anguilla</taxon>
    </lineage>
</organism>
<reference evidence="2" key="1">
    <citation type="submission" date="2014-11" db="EMBL/GenBank/DDBJ databases">
        <authorList>
            <person name="Amaro Gonzalez C."/>
        </authorList>
    </citation>
    <scope>NUCLEOTIDE SEQUENCE</scope>
</reference>
<protein>
    <submittedName>
        <fullName evidence="2">Uncharacterized protein</fullName>
    </submittedName>
</protein>
<proteinExistence type="predicted"/>
<evidence type="ECO:0000256" key="1">
    <source>
        <dbReference type="SAM" id="SignalP"/>
    </source>
</evidence>
<sequence>MATEGFLVYIVLFLGSVHGQPESLEPDSDRKWIQADTPRIDSKAEKLGVHLVFLKIRDPILEHYANYFDSKKKHKTALFLKDSNGKTIFSHVPKVDLKNEKLKLTLVSHGRREVSRGQQSK</sequence>
<accession>A0A0E9WD35</accession>
<name>A0A0E9WD35_ANGAN</name>